<gene>
    <name evidence="1" type="ORF">C4B59_14610</name>
</gene>
<reference evidence="1" key="1">
    <citation type="submission" date="2018-01" db="EMBL/GenBank/DDBJ databases">
        <authorList>
            <person name="Krukenberg V."/>
        </authorList>
    </citation>
    <scope>NUCLEOTIDE SEQUENCE</scope>
    <source>
        <strain evidence="1">E20ANME2</strain>
    </source>
</reference>
<organism evidence="1 2">
    <name type="scientific">Candidatus Methanogaster sp</name>
    <dbReference type="NCBI Taxonomy" id="3386292"/>
    <lineage>
        <taxon>Archaea</taxon>
        <taxon>Methanobacteriati</taxon>
        <taxon>Methanobacteriota</taxon>
        <taxon>Stenosarchaea group</taxon>
        <taxon>Methanomicrobia</taxon>
        <taxon>Methanosarcinales</taxon>
        <taxon>ANME-2 cluster</taxon>
        <taxon>Candidatus Methanogasteraceae</taxon>
        <taxon>Candidatus Methanogaster</taxon>
    </lineage>
</organism>
<accession>A0AC61KZA1</accession>
<protein>
    <submittedName>
        <fullName evidence="1">Uncharacterized protein</fullName>
    </submittedName>
</protein>
<evidence type="ECO:0000313" key="1">
    <source>
        <dbReference type="EMBL" id="PXF57748.1"/>
    </source>
</evidence>
<dbReference type="Proteomes" id="UP000248329">
    <property type="component" value="Unassembled WGS sequence"/>
</dbReference>
<name>A0AC61KZA1_9EURY</name>
<sequence>MKKYLINYYENTRQYYGNYHDHKEISAWSGLVIHILFCTFIVLANPTGQLKIIMTIGFTISVIIVTILLFMYIRNQLNLKDKAGALAAASNFILTELIAKDDNSTDFREYLSVEESSDIKYQSTHVLPKKLLNKVKIYDSRGRGAQDFTRTMIYGLLVISAISVIFYRWIAIL</sequence>
<proteinExistence type="predicted"/>
<evidence type="ECO:0000313" key="2">
    <source>
        <dbReference type="Proteomes" id="UP000248329"/>
    </source>
</evidence>
<comment type="caution">
    <text evidence="1">The sequence shown here is derived from an EMBL/GenBank/DDBJ whole genome shotgun (WGS) entry which is preliminary data.</text>
</comment>
<dbReference type="EMBL" id="PQXF01000050">
    <property type="protein sequence ID" value="PXF57748.1"/>
    <property type="molecule type" value="Genomic_DNA"/>
</dbReference>